<sequence length="84" mass="8273">MARLTATTGTLPLISGLAAATALSGLAIFAVVQSGCDDPGSYRTRDGALELVGGCVQPDDLPVNTRLPTPAPGSLGGTQPALAP</sequence>
<evidence type="ECO:0008006" key="4">
    <source>
        <dbReference type="Google" id="ProtNLM"/>
    </source>
</evidence>
<accession>A0ABN1DYE0</accession>
<dbReference type="EMBL" id="BAAAGS010000063">
    <property type="protein sequence ID" value="GAA0554134.1"/>
    <property type="molecule type" value="Genomic_DNA"/>
</dbReference>
<evidence type="ECO:0000313" key="2">
    <source>
        <dbReference type="EMBL" id="GAA0554134.1"/>
    </source>
</evidence>
<keyword evidence="3" id="KW-1185">Reference proteome</keyword>
<name>A0ABN1DYE0_SACER</name>
<protein>
    <recommendedName>
        <fullName evidence="4">Secreted protein</fullName>
    </recommendedName>
</protein>
<proteinExistence type="predicted"/>
<feature type="region of interest" description="Disordered" evidence="1">
    <location>
        <begin position="60"/>
        <end position="84"/>
    </location>
</feature>
<evidence type="ECO:0000313" key="3">
    <source>
        <dbReference type="Proteomes" id="UP001500729"/>
    </source>
</evidence>
<comment type="caution">
    <text evidence="2">The sequence shown here is derived from an EMBL/GenBank/DDBJ whole genome shotgun (WGS) entry which is preliminary data.</text>
</comment>
<dbReference type="Proteomes" id="UP001500729">
    <property type="component" value="Unassembled WGS sequence"/>
</dbReference>
<reference evidence="2 3" key="1">
    <citation type="journal article" date="2019" name="Int. J. Syst. Evol. Microbiol.">
        <title>The Global Catalogue of Microorganisms (GCM) 10K type strain sequencing project: providing services to taxonomists for standard genome sequencing and annotation.</title>
        <authorList>
            <consortium name="The Broad Institute Genomics Platform"/>
            <consortium name="The Broad Institute Genome Sequencing Center for Infectious Disease"/>
            <person name="Wu L."/>
            <person name="Ma J."/>
        </authorList>
    </citation>
    <scope>NUCLEOTIDE SEQUENCE [LARGE SCALE GENOMIC DNA]</scope>
    <source>
        <strain evidence="2 3">JCM 10303</strain>
    </source>
</reference>
<evidence type="ECO:0000256" key="1">
    <source>
        <dbReference type="SAM" id="MobiDB-lite"/>
    </source>
</evidence>
<gene>
    <name evidence="2" type="ORF">GCM10009533_60130</name>
</gene>
<dbReference type="RefSeq" id="WP_009950492.1">
    <property type="nucleotide sequence ID" value="NZ_BAAAGS010000063.1"/>
</dbReference>
<organism evidence="2 3">
    <name type="scientific">Saccharopolyspora erythraea</name>
    <name type="common">Streptomyces erythraeus</name>
    <dbReference type="NCBI Taxonomy" id="1836"/>
    <lineage>
        <taxon>Bacteria</taxon>
        <taxon>Bacillati</taxon>
        <taxon>Actinomycetota</taxon>
        <taxon>Actinomycetes</taxon>
        <taxon>Pseudonocardiales</taxon>
        <taxon>Pseudonocardiaceae</taxon>
        <taxon>Saccharopolyspora</taxon>
    </lineage>
</organism>